<dbReference type="InterPro" id="IPR023376">
    <property type="entry name" value="YqcC-like_dom"/>
</dbReference>
<dbReference type="GO" id="GO:0044010">
    <property type="term" value="P:single-species biofilm formation"/>
    <property type="evidence" value="ECO:0007669"/>
    <property type="project" value="TreeGrafter"/>
</dbReference>
<dbReference type="PIRSF" id="PIRSF006257">
    <property type="entry name" value="UCP006257"/>
    <property type="match status" value="1"/>
</dbReference>
<dbReference type="InterPro" id="IPR036814">
    <property type="entry name" value="YqcC-like_sf"/>
</dbReference>
<dbReference type="Pfam" id="PF04287">
    <property type="entry name" value="DUF446"/>
    <property type="match status" value="1"/>
</dbReference>
<dbReference type="PANTHER" id="PTHR39586:SF1">
    <property type="entry name" value="CYTOPLASMIC PROTEIN"/>
    <property type="match status" value="1"/>
</dbReference>
<evidence type="ECO:0000313" key="2">
    <source>
        <dbReference type="EMBL" id="SES70539.1"/>
    </source>
</evidence>
<name>A0A1H9YN16_9GAMM</name>
<dbReference type="PANTHER" id="PTHR39586">
    <property type="entry name" value="CYTOPLASMIC PROTEIN-RELATED"/>
    <property type="match status" value="1"/>
</dbReference>
<sequence length="111" mass="12285">MSASSDIFSDVADRLLSIEAEMRRIGVWSSEPPCAEALASTQPFCIDTLAFTEWLQFVFLVRMKVIVEQGYGLPDVSGIAPMAEEYFRVRPEPGEGLARELEAIDRLISGS</sequence>
<dbReference type="Gene3D" id="1.20.1440.40">
    <property type="entry name" value="YqcC-like"/>
    <property type="match status" value="1"/>
</dbReference>
<feature type="domain" description="YqcC-like" evidence="1">
    <location>
        <begin position="11"/>
        <end position="107"/>
    </location>
</feature>
<dbReference type="SUPFAM" id="SSF158452">
    <property type="entry name" value="YqcC-like"/>
    <property type="match status" value="1"/>
</dbReference>
<proteinExistence type="predicted"/>
<reference evidence="3" key="1">
    <citation type="submission" date="2016-10" db="EMBL/GenBank/DDBJ databases">
        <authorList>
            <person name="Varghese N."/>
            <person name="Submissions S."/>
        </authorList>
    </citation>
    <scope>NUCLEOTIDE SEQUENCE [LARGE SCALE GENOMIC DNA]</scope>
    <source>
        <strain evidence="3">CGMCC 1.6489</strain>
    </source>
</reference>
<protein>
    <submittedName>
        <fullName evidence="2">Uncharacterized conserved protein YqcC, DUF446 family</fullName>
    </submittedName>
</protein>
<dbReference type="EMBL" id="FOHZ01000001">
    <property type="protein sequence ID" value="SES70539.1"/>
    <property type="molecule type" value="Genomic_DNA"/>
</dbReference>
<accession>A0A1H9YN16</accession>
<dbReference type="OrthoDB" id="8794567at2"/>
<dbReference type="RefSeq" id="WP_091848410.1">
    <property type="nucleotide sequence ID" value="NZ_FOHZ01000001.1"/>
</dbReference>
<dbReference type="InterPro" id="IPR007384">
    <property type="entry name" value="UCP006257"/>
</dbReference>
<keyword evidence="3" id="KW-1185">Reference proteome</keyword>
<evidence type="ECO:0000259" key="1">
    <source>
        <dbReference type="Pfam" id="PF04287"/>
    </source>
</evidence>
<dbReference type="AlphaFoldDB" id="A0A1H9YN16"/>
<dbReference type="STRING" id="430453.SAMN04487962_101258"/>
<organism evidence="2 3">
    <name type="scientific">Marinobacter segnicrescens</name>
    <dbReference type="NCBI Taxonomy" id="430453"/>
    <lineage>
        <taxon>Bacteria</taxon>
        <taxon>Pseudomonadati</taxon>
        <taxon>Pseudomonadota</taxon>
        <taxon>Gammaproteobacteria</taxon>
        <taxon>Pseudomonadales</taxon>
        <taxon>Marinobacteraceae</taxon>
        <taxon>Marinobacter</taxon>
    </lineage>
</organism>
<evidence type="ECO:0000313" key="3">
    <source>
        <dbReference type="Proteomes" id="UP000198762"/>
    </source>
</evidence>
<gene>
    <name evidence="2" type="ORF">SAMN04487962_101258</name>
</gene>
<dbReference type="Proteomes" id="UP000198762">
    <property type="component" value="Unassembled WGS sequence"/>
</dbReference>